<keyword evidence="1" id="KW-0472">Membrane</keyword>
<dbReference type="Proteomes" id="UP000799437">
    <property type="component" value="Unassembled WGS sequence"/>
</dbReference>
<dbReference type="RefSeq" id="XP_033596575.1">
    <property type="nucleotide sequence ID" value="XM_033744722.1"/>
</dbReference>
<dbReference type="AlphaFoldDB" id="A0A6A6VWN4"/>
<protein>
    <submittedName>
        <fullName evidence="2">Uncharacterized protein</fullName>
    </submittedName>
</protein>
<accession>A0A6A6VWN4</accession>
<organism evidence="2 3">
    <name type="scientific">Pseudovirgaria hyperparasitica</name>
    <dbReference type="NCBI Taxonomy" id="470096"/>
    <lineage>
        <taxon>Eukaryota</taxon>
        <taxon>Fungi</taxon>
        <taxon>Dikarya</taxon>
        <taxon>Ascomycota</taxon>
        <taxon>Pezizomycotina</taxon>
        <taxon>Dothideomycetes</taxon>
        <taxon>Dothideomycetes incertae sedis</taxon>
        <taxon>Acrospermales</taxon>
        <taxon>Acrospermaceae</taxon>
        <taxon>Pseudovirgaria</taxon>
    </lineage>
</organism>
<keyword evidence="1" id="KW-1133">Transmembrane helix</keyword>
<name>A0A6A6VWN4_9PEZI</name>
<evidence type="ECO:0000313" key="3">
    <source>
        <dbReference type="Proteomes" id="UP000799437"/>
    </source>
</evidence>
<proteinExistence type="predicted"/>
<keyword evidence="3" id="KW-1185">Reference proteome</keyword>
<gene>
    <name evidence="2" type="ORF">EJ05DRAFT_479669</name>
</gene>
<keyword evidence="1" id="KW-0812">Transmembrane</keyword>
<reference evidence="2" key="1">
    <citation type="journal article" date="2020" name="Stud. Mycol.">
        <title>101 Dothideomycetes genomes: a test case for predicting lifestyles and emergence of pathogens.</title>
        <authorList>
            <person name="Haridas S."/>
            <person name="Albert R."/>
            <person name="Binder M."/>
            <person name="Bloem J."/>
            <person name="Labutti K."/>
            <person name="Salamov A."/>
            <person name="Andreopoulos B."/>
            <person name="Baker S."/>
            <person name="Barry K."/>
            <person name="Bills G."/>
            <person name="Bluhm B."/>
            <person name="Cannon C."/>
            <person name="Castanera R."/>
            <person name="Culley D."/>
            <person name="Daum C."/>
            <person name="Ezra D."/>
            <person name="Gonzalez J."/>
            <person name="Henrissat B."/>
            <person name="Kuo A."/>
            <person name="Liang C."/>
            <person name="Lipzen A."/>
            <person name="Lutzoni F."/>
            <person name="Magnuson J."/>
            <person name="Mondo S."/>
            <person name="Nolan M."/>
            <person name="Ohm R."/>
            <person name="Pangilinan J."/>
            <person name="Park H.-J."/>
            <person name="Ramirez L."/>
            <person name="Alfaro M."/>
            <person name="Sun H."/>
            <person name="Tritt A."/>
            <person name="Yoshinaga Y."/>
            <person name="Zwiers L.-H."/>
            <person name="Turgeon B."/>
            <person name="Goodwin S."/>
            <person name="Spatafora J."/>
            <person name="Crous P."/>
            <person name="Grigoriev I."/>
        </authorList>
    </citation>
    <scope>NUCLEOTIDE SEQUENCE</scope>
    <source>
        <strain evidence="2">CBS 121739</strain>
    </source>
</reference>
<dbReference type="GeneID" id="54485776"/>
<dbReference type="EMBL" id="ML996581">
    <property type="protein sequence ID" value="KAF2754124.1"/>
    <property type="molecule type" value="Genomic_DNA"/>
</dbReference>
<feature type="transmembrane region" description="Helical" evidence="1">
    <location>
        <begin position="12"/>
        <end position="33"/>
    </location>
</feature>
<evidence type="ECO:0000256" key="1">
    <source>
        <dbReference type="SAM" id="Phobius"/>
    </source>
</evidence>
<evidence type="ECO:0000313" key="2">
    <source>
        <dbReference type="EMBL" id="KAF2754124.1"/>
    </source>
</evidence>
<sequence length="55" mass="6355">MTRRLALSSCPGFTGLVMHLLHLFYLSNCLYLASQGYSFPFFKSIVKISTLFNRY</sequence>